<dbReference type="PANTHER" id="PTHR43595">
    <property type="entry name" value="37S RIBOSOMAL PROTEIN S26, MITOCHONDRIAL"/>
    <property type="match status" value="1"/>
</dbReference>
<accession>A0A7V1LJ90</accession>
<dbReference type="EMBL" id="DRLD01000002">
    <property type="protein sequence ID" value="HED09051.1"/>
    <property type="molecule type" value="Genomic_DNA"/>
</dbReference>
<dbReference type="Gene3D" id="3.55.40.20">
    <property type="entry name" value="Iron/manganese superoxide dismutase, C-terminal domain"/>
    <property type="match status" value="1"/>
</dbReference>
<feature type="domain" description="Manganese/iron superoxide dismutase C-terminal" evidence="8">
    <location>
        <begin position="97"/>
        <end position="201"/>
    </location>
</feature>
<feature type="binding site" evidence="5">
    <location>
        <position position="27"/>
    </location>
    <ligand>
        <name>Mn(2+)</name>
        <dbReference type="ChEBI" id="CHEBI:29035"/>
    </ligand>
</feature>
<dbReference type="SUPFAM" id="SSF54719">
    <property type="entry name" value="Fe,Mn superoxide dismutase (SOD), C-terminal domain"/>
    <property type="match status" value="1"/>
</dbReference>
<dbReference type="FunFam" id="1.10.287.990:FF:000001">
    <property type="entry name" value="Superoxide dismutase"/>
    <property type="match status" value="1"/>
</dbReference>
<dbReference type="PANTHER" id="PTHR43595:SF2">
    <property type="entry name" value="SMALL RIBOSOMAL SUBUNIT PROTEIN MS42"/>
    <property type="match status" value="1"/>
</dbReference>
<dbReference type="InterPro" id="IPR036314">
    <property type="entry name" value="SOD_C_sf"/>
</dbReference>
<dbReference type="Gene3D" id="1.10.287.990">
    <property type="entry name" value="Fe,Mn superoxide dismutase (SOD) domain"/>
    <property type="match status" value="1"/>
</dbReference>
<keyword evidence="3 5" id="KW-0479">Metal-binding</keyword>
<dbReference type="PROSITE" id="PS00088">
    <property type="entry name" value="SOD_MN"/>
    <property type="match status" value="1"/>
</dbReference>
<protein>
    <recommendedName>
        <fullName evidence="2 6">Superoxide dismutase</fullName>
        <ecNumber evidence="2 6">1.15.1.1</ecNumber>
    </recommendedName>
</protein>
<dbReference type="GO" id="GO:0005737">
    <property type="term" value="C:cytoplasm"/>
    <property type="evidence" value="ECO:0007669"/>
    <property type="project" value="TreeGrafter"/>
</dbReference>
<dbReference type="InterPro" id="IPR019833">
    <property type="entry name" value="Mn/Fe_SOD_BS"/>
</dbReference>
<evidence type="ECO:0000256" key="4">
    <source>
        <dbReference type="ARBA" id="ARBA00023002"/>
    </source>
</evidence>
<dbReference type="GO" id="GO:0004784">
    <property type="term" value="F:superoxide dismutase activity"/>
    <property type="evidence" value="ECO:0007669"/>
    <property type="project" value="UniProtKB-EC"/>
</dbReference>
<proteinExistence type="inferred from homology"/>
<dbReference type="InterPro" id="IPR019831">
    <property type="entry name" value="Mn/Fe_SOD_N"/>
</dbReference>
<dbReference type="Proteomes" id="UP000886005">
    <property type="component" value="Unassembled WGS sequence"/>
</dbReference>
<dbReference type="FunFam" id="3.55.40.20:FF:000001">
    <property type="entry name" value="Superoxide dismutase"/>
    <property type="match status" value="1"/>
</dbReference>
<dbReference type="InterPro" id="IPR019832">
    <property type="entry name" value="Mn/Fe_SOD_C"/>
</dbReference>
<evidence type="ECO:0000256" key="1">
    <source>
        <dbReference type="ARBA" id="ARBA00008714"/>
    </source>
</evidence>
<dbReference type="InterPro" id="IPR001189">
    <property type="entry name" value="Mn/Fe_SOD"/>
</dbReference>
<dbReference type="InterPro" id="IPR036324">
    <property type="entry name" value="Mn/Fe_SOD_N_sf"/>
</dbReference>
<feature type="binding site" evidence="5">
    <location>
        <position position="82"/>
    </location>
    <ligand>
        <name>Mn(2+)</name>
        <dbReference type="ChEBI" id="CHEBI:29035"/>
    </ligand>
</feature>
<comment type="catalytic activity">
    <reaction evidence="6">
        <text>2 superoxide + 2 H(+) = H2O2 + O2</text>
        <dbReference type="Rhea" id="RHEA:20696"/>
        <dbReference type="ChEBI" id="CHEBI:15378"/>
        <dbReference type="ChEBI" id="CHEBI:15379"/>
        <dbReference type="ChEBI" id="CHEBI:16240"/>
        <dbReference type="ChEBI" id="CHEBI:18421"/>
        <dbReference type="EC" id="1.15.1.1"/>
    </reaction>
</comment>
<sequence length="206" mass="22608">MPFTLPDLPYDFNALEPHIDARTMEIHHGKHHAGYVNNLNNAISGNVGLEGKSLEELIGALSAVPSEIQTAVRNNGGGHWNHSFFWKIMSGNGGGRPEGDLAKAIDEAFGSFESFAEAFKKAGATRFGSGWAWLVVDAGGNLKVGSTANQDNPLMDISDFKGTPVLGVDVWEHAYYLHYQNRRPDYLNAFFNVINWEAVAENFKKA</sequence>
<dbReference type="PIRSF" id="PIRSF000349">
    <property type="entry name" value="SODismutase"/>
    <property type="match status" value="1"/>
</dbReference>
<feature type="domain" description="Manganese/iron superoxide dismutase N-terminal" evidence="7">
    <location>
        <begin position="3"/>
        <end position="90"/>
    </location>
</feature>
<comment type="function">
    <text evidence="6">Destroys radicals which are normally produced within the cells and which are toxic to biological systems.</text>
</comment>
<evidence type="ECO:0000259" key="7">
    <source>
        <dbReference type="Pfam" id="PF00081"/>
    </source>
</evidence>
<reference evidence="9" key="1">
    <citation type="journal article" date="2020" name="mSystems">
        <title>Genome- and Community-Level Interaction Insights into Carbon Utilization and Element Cycling Functions of Hydrothermarchaeota in Hydrothermal Sediment.</title>
        <authorList>
            <person name="Zhou Z."/>
            <person name="Liu Y."/>
            <person name="Xu W."/>
            <person name="Pan J."/>
            <person name="Luo Z.H."/>
            <person name="Li M."/>
        </authorList>
    </citation>
    <scope>NUCLEOTIDE SEQUENCE [LARGE SCALE GENOMIC DNA]</scope>
    <source>
        <strain evidence="9">HyVt-456</strain>
    </source>
</reference>
<feature type="binding site" evidence="5">
    <location>
        <position position="169"/>
    </location>
    <ligand>
        <name>Mn(2+)</name>
        <dbReference type="ChEBI" id="CHEBI:29035"/>
    </ligand>
</feature>
<dbReference type="PRINTS" id="PR01703">
    <property type="entry name" value="MNSODISMTASE"/>
</dbReference>
<dbReference type="SUPFAM" id="SSF46609">
    <property type="entry name" value="Fe,Mn superoxide dismutase (SOD), N-terminal domain"/>
    <property type="match status" value="1"/>
</dbReference>
<organism evidence="9">
    <name type="scientific">Caldithrix abyssi</name>
    <dbReference type="NCBI Taxonomy" id="187145"/>
    <lineage>
        <taxon>Bacteria</taxon>
        <taxon>Pseudomonadati</taxon>
        <taxon>Calditrichota</taxon>
        <taxon>Calditrichia</taxon>
        <taxon>Calditrichales</taxon>
        <taxon>Calditrichaceae</taxon>
        <taxon>Caldithrix</taxon>
    </lineage>
</organism>
<dbReference type="GO" id="GO:0030145">
    <property type="term" value="F:manganese ion binding"/>
    <property type="evidence" value="ECO:0007669"/>
    <property type="project" value="UniProtKB-ARBA"/>
</dbReference>
<evidence type="ECO:0000256" key="3">
    <source>
        <dbReference type="ARBA" id="ARBA00022723"/>
    </source>
</evidence>
<evidence type="ECO:0000313" key="9">
    <source>
        <dbReference type="EMBL" id="HED09051.1"/>
    </source>
</evidence>
<evidence type="ECO:0000256" key="5">
    <source>
        <dbReference type="PIRSR" id="PIRSR000349-1"/>
    </source>
</evidence>
<dbReference type="EC" id="1.15.1.1" evidence="2 6"/>
<dbReference type="AlphaFoldDB" id="A0A7V1LJ90"/>
<name>A0A7V1LJ90_CALAY</name>
<evidence type="ECO:0000259" key="8">
    <source>
        <dbReference type="Pfam" id="PF02777"/>
    </source>
</evidence>
<comment type="similarity">
    <text evidence="1 6">Belongs to the iron/manganese superoxide dismutase family.</text>
</comment>
<dbReference type="Pfam" id="PF02777">
    <property type="entry name" value="Sod_Fe_C"/>
    <property type="match status" value="1"/>
</dbReference>
<feature type="binding site" evidence="5">
    <location>
        <position position="173"/>
    </location>
    <ligand>
        <name>Mn(2+)</name>
        <dbReference type="ChEBI" id="CHEBI:29035"/>
    </ligand>
</feature>
<evidence type="ECO:0000256" key="2">
    <source>
        <dbReference type="ARBA" id="ARBA00012682"/>
    </source>
</evidence>
<comment type="caution">
    <text evidence="9">The sequence shown here is derived from an EMBL/GenBank/DDBJ whole genome shotgun (WGS) entry which is preliminary data.</text>
</comment>
<keyword evidence="4 6" id="KW-0560">Oxidoreductase</keyword>
<gene>
    <name evidence="9" type="ORF">ENJ10_00045</name>
</gene>
<evidence type="ECO:0000256" key="6">
    <source>
        <dbReference type="RuleBase" id="RU000414"/>
    </source>
</evidence>
<dbReference type="Pfam" id="PF00081">
    <property type="entry name" value="Sod_Fe_N"/>
    <property type="match status" value="1"/>
</dbReference>